<dbReference type="Gene3D" id="3.30.70.270">
    <property type="match status" value="2"/>
</dbReference>
<dbReference type="Proteomes" id="UP000434957">
    <property type="component" value="Unassembled WGS sequence"/>
</dbReference>
<dbReference type="InterPro" id="IPR050951">
    <property type="entry name" value="Retrovirus_Pol_polyprotein"/>
</dbReference>
<evidence type="ECO:0000313" key="4">
    <source>
        <dbReference type="Proteomes" id="UP000434957"/>
    </source>
</evidence>
<proteinExistence type="predicted"/>
<evidence type="ECO:0000313" key="1">
    <source>
        <dbReference type="EMBL" id="KAE8990789.1"/>
    </source>
</evidence>
<dbReference type="AlphaFoldDB" id="A0A6A4DEI7"/>
<dbReference type="FunFam" id="3.30.70.270:FF:000020">
    <property type="entry name" value="Transposon Tf2-6 polyprotein-like Protein"/>
    <property type="match status" value="1"/>
</dbReference>
<evidence type="ECO:0000313" key="2">
    <source>
        <dbReference type="EMBL" id="KAE9301086.1"/>
    </source>
</evidence>
<sequence>MHLQHLRQVLEVMRENKLYVNLKKCIFCAPVLGSYVSTEGVRADSEKMEVICAWPVPQDQTQLRQWLGLVTYPHHYSKNFKATIRPLSQLLKVDATWSWRPEFQTAFDAAKPTLSTAPVLMLPDHSKSLPRGVRCERLRDWL</sequence>
<dbReference type="Proteomes" id="UP000429607">
    <property type="component" value="Unassembled WGS sequence"/>
</dbReference>
<dbReference type="PANTHER" id="PTHR37984:SF5">
    <property type="entry name" value="PROTEIN NYNRIN-LIKE"/>
    <property type="match status" value="1"/>
</dbReference>
<dbReference type="PANTHER" id="PTHR37984">
    <property type="entry name" value="PROTEIN CBG26694"/>
    <property type="match status" value="1"/>
</dbReference>
<dbReference type="EMBL" id="QXFT01002262">
    <property type="protein sequence ID" value="KAE9301086.1"/>
    <property type="molecule type" value="Genomic_DNA"/>
</dbReference>
<dbReference type="EMBL" id="QXFV01002232">
    <property type="protein sequence ID" value="KAE8990789.1"/>
    <property type="molecule type" value="Genomic_DNA"/>
</dbReference>
<gene>
    <name evidence="1" type="ORF">PR001_g21398</name>
    <name evidence="2" type="ORF">PR003_g22612</name>
</gene>
<organism evidence="2 4">
    <name type="scientific">Phytophthora rubi</name>
    <dbReference type="NCBI Taxonomy" id="129364"/>
    <lineage>
        <taxon>Eukaryota</taxon>
        <taxon>Sar</taxon>
        <taxon>Stramenopiles</taxon>
        <taxon>Oomycota</taxon>
        <taxon>Peronosporomycetes</taxon>
        <taxon>Peronosporales</taxon>
        <taxon>Peronosporaceae</taxon>
        <taxon>Phytophthora</taxon>
    </lineage>
</organism>
<keyword evidence="4" id="KW-1185">Reference proteome</keyword>
<name>A0A6A4DEI7_9STRA</name>
<dbReference type="InterPro" id="IPR043128">
    <property type="entry name" value="Rev_trsase/Diguanyl_cyclase"/>
</dbReference>
<comment type="caution">
    <text evidence="2">The sequence shown here is derived from an EMBL/GenBank/DDBJ whole genome shotgun (WGS) entry which is preliminary data.</text>
</comment>
<accession>A0A6A4DEI7</accession>
<protein>
    <recommendedName>
        <fullName evidence="5">Reverse transcriptase/retrotransposon-derived protein RNase H-like domain-containing protein</fullName>
    </recommendedName>
</protein>
<evidence type="ECO:0000313" key="3">
    <source>
        <dbReference type="Proteomes" id="UP000429607"/>
    </source>
</evidence>
<reference evidence="2 4" key="1">
    <citation type="submission" date="2018-08" db="EMBL/GenBank/DDBJ databases">
        <title>Genomic investigation of the strawberry pathogen Phytophthora fragariae indicates pathogenicity is determined by transcriptional variation in three key races.</title>
        <authorList>
            <person name="Adams T.M."/>
            <person name="Armitage A.D."/>
            <person name="Sobczyk M.K."/>
            <person name="Bates H.J."/>
            <person name="Dunwell J.M."/>
            <person name="Nellist C.F."/>
            <person name="Harrison R.J."/>
        </authorList>
    </citation>
    <scope>NUCLEOTIDE SEQUENCE [LARGE SCALE GENOMIC DNA]</scope>
    <source>
        <strain evidence="1 3">SCRP249</strain>
        <strain evidence="2 4">SCRP333</strain>
    </source>
</reference>
<dbReference type="InterPro" id="IPR043502">
    <property type="entry name" value="DNA/RNA_pol_sf"/>
</dbReference>
<dbReference type="SUPFAM" id="SSF56672">
    <property type="entry name" value="DNA/RNA polymerases"/>
    <property type="match status" value="1"/>
</dbReference>
<evidence type="ECO:0008006" key="5">
    <source>
        <dbReference type="Google" id="ProtNLM"/>
    </source>
</evidence>